<keyword evidence="4 7" id="KW-0547">Nucleotide-binding</keyword>
<proteinExistence type="inferred from homology"/>
<dbReference type="SUPFAM" id="SSF52540">
    <property type="entry name" value="P-loop containing nucleoside triphosphate hydrolases"/>
    <property type="match status" value="1"/>
</dbReference>
<dbReference type="InterPro" id="IPR003593">
    <property type="entry name" value="AAA+_ATPase"/>
</dbReference>
<evidence type="ECO:0000259" key="9">
    <source>
        <dbReference type="SMART" id="SM00382"/>
    </source>
</evidence>
<dbReference type="STRING" id="1230460.C495_14257"/>
<dbReference type="NCBIfam" id="NF003229">
    <property type="entry name" value="PRK04195.1-5"/>
    <property type="match status" value="1"/>
</dbReference>
<dbReference type="eggNOG" id="arCOG00470">
    <property type="taxonomic scope" value="Archaea"/>
</dbReference>
<dbReference type="Gene3D" id="1.10.8.60">
    <property type="match status" value="1"/>
</dbReference>
<dbReference type="Pfam" id="PF21960">
    <property type="entry name" value="RCF1-5-like_lid"/>
    <property type="match status" value="1"/>
</dbReference>
<evidence type="ECO:0000256" key="2">
    <source>
        <dbReference type="ARBA" id="ARBA00014793"/>
    </source>
</evidence>
<dbReference type="RefSeq" id="WP_008164032.1">
    <property type="nucleotide sequence ID" value="NZ_AOHX01000045.1"/>
</dbReference>
<dbReference type="CDD" id="cd18140">
    <property type="entry name" value="HLD_clamp_RFC"/>
    <property type="match status" value="1"/>
</dbReference>
<accession>L9VZ76</accession>
<comment type="function">
    <text evidence="7">Part of the RFC clamp loader complex which loads the PCNA sliding clamp onto DNA.</text>
</comment>
<dbReference type="HAMAP" id="MF_01508">
    <property type="entry name" value="RfcL"/>
    <property type="match status" value="1"/>
</dbReference>
<gene>
    <name evidence="7" type="primary">rfcL</name>
    <name evidence="10" type="ORF">C495_14257</name>
</gene>
<dbReference type="PANTHER" id="PTHR23389:SF6">
    <property type="entry name" value="REPLICATION FACTOR C SUBUNIT 1"/>
    <property type="match status" value="1"/>
</dbReference>
<dbReference type="CDD" id="cd00009">
    <property type="entry name" value="AAA"/>
    <property type="match status" value="1"/>
</dbReference>
<dbReference type="InterPro" id="IPR003959">
    <property type="entry name" value="ATPase_AAA_core"/>
</dbReference>
<dbReference type="Pfam" id="PF00004">
    <property type="entry name" value="AAA"/>
    <property type="match status" value="1"/>
</dbReference>
<protein>
    <recommendedName>
        <fullName evidence="2 7">Replication factor C large subunit</fullName>
        <shortName evidence="7">RFC large subunit</shortName>
    </recommendedName>
    <alternativeName>
        <fullName evidence="6 7">Clamp loader large subunit</fullName>
    </alternativeName>
</protein>
<dbReference type="EMBL" id="AOHX01000045">
    <property type="protein sequence ID" value="ELY42485.1"/>
    <property type="molecule type" value="Genomic_DNA"/>
</dbReference>
<feature type="domain" description="AAA+ ATPase" evidence="9">
    <location>
        <begin position="36"/>
        <end position="160"/>
    </location>
</feature>
<dbReference type="GO" id="GO:0005524">
    <property type="term" value="F:ATP binding"/>
    <property type="evidence" value="ECO:0007669"/>
    <property type="project" value="UniProtKB-UniRule"/>
</dbReference>
<comment type="similarity">
    <text evidence="1 7">Belongs to the activator 1 small subunits family. RfcL subfamily.</text>
</comment>
<keyword evidence="3 7" id="KW-0235">DNA replication</keyword>
<dbReference type="GO" id="GO:0003689">
    <property type="term" value="F:DNA clamp loader activity"/>
    <property type="evidence" value="ECO:0007669"/>
    <property type="project" value="UniProtKB-UniRule"/>
</dbReference>
<dbReference type="Gene3D" id="3.40.50.300">
    <property type="entry name" value="P-loop containing nucleotide triphosphate hydrolases"/>
    <property type="match status" value="1"/>
</dbReference>
<dbReference type="InterPro" id="IPR023935">
    <property type="entry name" value="Rep_factor-C_lsu"/>
</dbReference>
<evidence type="ECO:0000256" key="5">
    <source>
        <dbReference type="ARBA" id="ARBA00022840"/>
    </source>
</evidence>
<keyword evidence="11" id="KW-1185">Reference proteome</keyword>
<dbReference type="GO" id="GO:0006260">
    <property type="term" value="P:DNA replication"/>
    <property type="evidence" value="ECO:0007669"/>
    <property type="project" value="UniProtKB-UniRule"/>
</dbReference>
<dbReference type="PATRIC" id="fig|1230460.4.peg.2900"/>
<dbReference type="NCBIfam" id="NF003228">
    <property type="entry name" value="PRK04195.1-4"/>
    <property type="match status" value="1"/>
</dbReference>
<dbReference type="OrthoDB" id="8658at2157"/>
<feature type="compositionally biased region" description="Acidic residues" evidence="8">
    <location>
        <begin position="439"/>
        <end position="453"/>
    </location>
</feature>
<evidence type="ECO:0000313" key="11">
    <source>
        <dbReference type="Proteomes" id="UP000011661"/>
    </source>
</evidence>
<name>L9VZ76_9EURY</name>
<dbReference type="InterPro" id="IPR027417">
    <property type="entry name" value="P-loop_NTPase"/>
</dbReference>
<dbReference type="GO" id="GO:0016887">
    <property type="term" value="F:ATP hydrolysis activity"/>
    <property type="evidence" value="ECO:0007669"/>
    <property type="project" value="InterPro"/>
</dbReference>
<dbReference type="NCBIfam" id="NF003231">
    <property type="entry name" value="PRK04195.2-1"/>
    <property type="match status" value="1"/>
</dbReference>
<evidence type="ECO:0000256" key="7">
    <source>
        <dbReference type="HAMAP-Rule" id="MF_01508"/>
    </source>
</evidence>
<feature type="compositionally biased region" description="Low complexity" evidence="8">
    <location>
        <begin position="454"/>
        <end position="478"/>
    </location>
</feature>
<organism evidence="10 11">
    <name type="scientific">Natronorubrum sulfidifaciens JCM 14089</name>
    <dbReference type="NCBI Taxonomy" id="1230460"/>
    <lineage>
        <taxon>Archaea</taxon>
        <taxon>Methanobacteriati</taxon>
        <taxon>Methanobacteriota</taxon>
        <taxon>Stenosarchaea group</taxon>
        <taxon>Halobacteria</taxon>
        <taxon>Halobacteriales</taxon>
        <taxon>Natrialbaceae</taxon>
        <taxon>Natronorubrum</taxon>
    </lineage>
</organism>
<reference evidence="10 11" key="1">
    <citation type="journal article" date="2014" name="PLoS Genet.">
        <title>Phylogenetically driven sequencing of extremely halophilic archaea reveals strategies for static and dynamic osmo-response.</title>
        <authorList>
            <person name="Becker E.A."/>
            <person name="Seitzer P.M."/>
            <person name="Tritt A."/>
            <person name="Larsen D."/>
            <person name="Krusor M."/>
            <person name="Yao A.I."/>
            <person name="Wu D."/>
            <person name="Madern D."/>
            <person name="Eisen J.A."/>
            <person name="Darling A.E."/>
            <person name="Facciotti M.T."/>
        </authorList>
    </citation>
    <scope>NUCLEOTIDE SEQUENCE [LARGE SCALE GENOMIC DNA]</scope>
    <source>
        <strain evidence="10 11">JCM 14089</strain>
    </source>
</reference>
<feature type="binding site" evidence="7">
    <location>
        <begin position="44"/>
        <end position="51"/>
    </location>
    <ligand>
        <name>ATP</name>
        <dbReference type="ChEBI" id="CHEBI:30616"/>
    </ligand>
</feature>
<comment type="caution">
    <text evidence="10">The sequence shown here is derived from an EMBL/GenBank/DDBJ whole genome shotgun (WGS) entry which is preliminary data.</text>
</comment>
<dbReference type="Proteomes" id="UP000011661">
    <property type="component" value="Unassembled WGS sequence"/>
</dbReference>
<dbReference type="AlphaFoldDB" id="L9VZ76"/>
<evidence type="ECO:0000256" key="3">
    <source>
        <dbReference type="ARBA" id="ARBA00022705"/>
    </source>
</evidence>
<comment type="subunit">
    <text evidence="7">Heteromultimer composed of small subunits (RfcS) and large subunits (RfcL).</text>
</comment>
<dbReference type="PANTHER" id="PTHR23389">
    <property type="entry name" value="CHROMOSOME TRANSMISSION FIDELITY FACTOR 18"/>
    <property type="match status" value="1"/>
</dbReference>
<evidence type="ECO:0000313" key="10">
    <source>
        <dbReference type="EMBL" id="ELY42485.1"/>
    </source>
</evidence>
<evidence type="ECO:0000256" key="4">
    <source>
        <dbReference type="ARBA" id="ARBA00022741"/>
    </source>
</evidence>
<keyword evidence="5 7" id="KW-0067">ATP-binding</keyword>
<feature type="region of interest" description="Disordered" evidence="8">
    <location>
        <begin position="428"/>
        <end position="494"/>
    </location>
</feature>
<evidence type="ECO:0000256" key="1">
    <source>
        <dbReference type="ARBA" id="ARBA00006878"/>
    </source>
</evidence>
<evidence type="ECO:0000256" key="6">
    <source>
        <dbReference type="ARBA" id="ARBA00032141"/>
    </source>
</evidence>
<dbReference type="InterPro" id="IPR047854">
    <property type="entry name" value="RFC_lid"/>
</dbReference>
<dbReference type="SMART" id="SM00382">
    <property type="entry name" value="AAA"/>
    <property type="match status" value="1"/>
</dbReference>
<sequence length="494" mass="54090">MSDWTEKYRPTTLSEVRGNNKARDQLEEWARTWDDHREAVIVHGSPGVGKTSAAHALANDLGWPAMELNASDNRQADVIERIAGEAAKSGTLTAGGAGRRLVILDEADNFHGNADYGGSREVTRVVKNANQPIVLVANEFYDMSQSLRNACETVEFRDVSKRSIVPVLRDICRREGIEFEAEALKKIADATSGDLRSAVNDLQAVAEETSRLTVDDVVTSERDTTQGIFDFLDALIKEEDAEGALRASYDVDENPDEMLNWIEDNVPKDYEGAELADAYEFLSNADRWLGRVRATQNYSYWRYATDNMTAGVAASRRGSKGGWTRYGPPSYWSKLGRTKGTRNTRDAIAERIAEREGTSVATARREILPFLSAMTHHCKNRDLTVQMAAVYELDEKEVSFVTGSGKDTNKVQSVVEDAKELLAEETVEHSGGAFFDAGDSSDDTDTTETETDAGDGSSDQETLAAAAESEAETTASEPAADDTDDGQAGLSDFM</sequence>
<evidence type="ECO:0000256" key="8">
    <source>
        <dbReference type="SAM" id="MobiDB-lite"/>
    </source>
</evidence>